<proteinExistence type="predicted"/>
<protein>
    <submittedName>
        <fullName evidence="2">Uncharacterized protein</fullName>
    </submittedName>
</protein>
<evidence type="ECO:0000313" key="3">
    <source>
        <dbReference type="Proteomes" id="UP000215450"/>
    </source>
</evidence>
<name>A0A238TD54_9NEIS</name>
<reference evidence="1" key="1">
    <citation type="submission" date="2017-05" db="EMBL/GenBank/DDBJ databases">
        <authorList>
            <person name="Song R."/>
            <person name="Chenine A.L."/>
            <person name="Ruprecht R.M."/>
        </authorList>
    </citation>
    <scope>NUCLEOTIDE SEQUENCE</scope>
    <source>
        <strain evidence="1">Kingella_eburonensis</strain>
    </source>
</reference>
<dbReference type="EMBL" id="FXUV02000024">
    <property type="protein sequence ID" value="SNB69870.1"/>
    <property type="molecule type" value="Genomic_DNA"/>
</dbReference>
<sequence length="103" mass="11957">MICSYLLLRRCQRSYILFVHGERCCLVSKNNYTNYKTSIGVNITLEHRRAADAPRVDENYRTSKYRQPESKSQLLEVSALIWNGLGNRVVVKLRRICTFTSLG</sequence>
<keyword evidence="3" id="KW-1185">Reference proteome</keyword>
<dbReference type="AlphaFoldDB" id="A0A238TD54"/>
<gene>
    <name evidence="2" type="ORF">KEBURONENSIS_01302</name>
    <name evidence="1" type="ORF">KEBURONENSIS_01377</name>
</gene>
<dbReference type="STRING" id="1522312.GCA_900177895_01109"/>
<dbReference type="EMBL" id="FXUV01000022">
    <property type="protein sequence ID" value="SMQ12477.1"/>
    <property type="molecule type" value="Genomic_DNA"/>
</dbReference>
<organism evidence="2 3">
    <name type="scientific">Kingella negevensis</name>
    <dbReference type="NCBI Taxonomy" id="1522312"/>
    <lineage>
        <taxon>Bacteria</taxon>
        <taxon>Pseudomonadati</taxon>
        <taxon>Pseudomonadota</taxon>
        <taxon>Betaproteobacteria</taxon>
        <taxon>Neisseriales</taxon>
        <taxon>Neisseriaceae</taxon>
        <taxon>Kingella</taxon>
    </lineage>
</organism>
<accession>A0A238TD54</accession>
<evidence type="ECO:0000313" key="2">
    <source>
        <dbReference type="EMBL" id="SNB69870.1"/>
    </source>
</evidence>
<dbReference type="Proteomes" id="UP000215450">
    <property type="component" value="Unassembled WGS sequence"/>
</dbReference>
<evidence type="ECO:0000313" key="1">
    <source>
        <dbReference type="EMBL" id="SMQ12477.1"/>
    </source>
</evidence>
<reference evidence="2 3" key="2">
    <citation type="submission" date="2017-06" db="EMBL/GenBank/DDBJ databases">
        <authorList>
            <person name="Kim H.J."/>
            <person name="Triplett B.A."/>
        </authorList>
    </citation>
    <scope>NUCLEOTIDE SEQUENCE [LARGE SCALE GENOMIC DNA]</scope>
    <source>
        <strain evidence="2">Kingella_eburonensis</strain>
    </source>
</reference>